<dbReference type="EMBL" id="JAMZFT010000001">
    <property type="protein sequence ID" value="MCP1335562.1"/>
    <property type="molecule type" value="Genomic_DNA"/>
</dbReference>
<evidence type="ECO:0000313" key="1">
    <source>
        <dbReference type="EMBL" id="MCP1335562.1"/>
    </source>
</evidence>
<dbReference type="AlphaFoldDB" id="A0A9J6PHJ6"/>
<proteinExistence type="predicted"/>
<reference evidence="1" key="1">
    <citation type="submission" date="2022-06" db="EMBL/GenBank/DDBJ databases">
        <title>Isolation and Genomics of Futiania mangrovii gen. nov., sp. nov., a Rare and Metabolically-versatile member in the Class Alphaproteobacteria.</title>
        <authorList>
            <person name="Liu L."/>
            <person name="Huang W.-C."/>
            <person name="Pan J."/>
            <person name="Li J."/>
            <person name="Huang Y."/>
            <person name="Du H."/>
            <person name="Liu Y."/>
            <person name="Li M."/>
        </authorList>
    </citation>
    <scope>NUCLEOTIDE SEQUENCE</scope>
    <source>
        <strain evidence="1">FT118</strain>
    </source>
</reference>
<dbReference type="RefSeq" id="WP_269331503.1">
    <property type="nucleotide sequence ID" value="NZ_JAMZFT010000001.1"/>
</dbReference>
<keyword evidence="2" id="KW-1185">Reference proteome</keyword>
<gene>
    <name evidence="1" type="ORF">NJQ99_03985</name>
</gene>
<name>A0A9J6PHJ6_9PROT</name>
<comment type="caution">
    <text evidence="1">The sequence shown here is derived from an EMBL/GenBank/DDBJ whole genome shotgun (WGS) entry which is preliminary data.</text>
</comment>
<accession>A0A9J6PHJ6</accession>
<protein>
    <submittedName>
        <fullName evidence="1">Uncharacterized protein</fullName>
    </submittedName>
</protein>
<sequence>MTGMPSDIQRSPDGAIDTRHYIARGQVRRSAAAWRLASRSRRALAAGSHCLSRAARRLFPAALLPGGSVRH</sequence>
<evidence type="ECO:0000313" key="2">
    <source>
        <dbReference type="Proteomes" id="UP001055804"/>
    </source>
</evidence>
<dbReference type="Proteomes" id="UP001055804">
    <property type="component" value="Unassembled WGS sequence"/>
</dbReference>
<organism evidence="1 2">
    <name type="scientific">Futiania mangrovi</name>
    <dbReference type="NCBI Taxonomy" id="2959716"/>
    <lineage>
        <taxon>Bacteria</taxon>
        <taxon>Pseudomonadati</taxon>
        <taxon>Pseudomonadota</taxon>
        <taxon>Alphaproteobacteria</taxon>
        <taxon>Futianiales</taxon>
        <taxon>Futianiaceae</taxon>
        <taxon>Futiania</taxon>
    </lineage>
</organism>